<dbReference type="RefSeq" id="XP_042996230.1">
    <property type="nucleotide sequence ID" value="XM_043140296.1"/>
</dbReference>
<keyword evidence="11" id="KW-1185">Reference proteome</keyword>
<keyword evidence="3" id="KW-1000">Mitochondrion outer membrane</keyword>
<reference evidence="10" key="3">
    <citation type="submission" date="2020-03" db="EMBL/GenBank/DDBJ databases">
        <title>A mixture of massive structural variations and highly conserved coding sequences in Ustilaginoidea virens genome.</title>
        <authorList>
            <person name="Zhang K."/>
            <person name="Zhao Z."/>
            <person name="Zhang Z."/>
            <person name="Li Y."/>
            <person name="Hsiang T."/>
            <person name="Sun W."/>
        </authorList>
    </citation>
    <scope>NUCLEOTIDE SEQUENCE</scope>
    <source>
        <strain evidence="10">UV-8b</strain>
    </source>
</reference>
<dbReference type="GO" id="GO:0001401">
    <property type="term" value="C:SAM complex"/>
    <property type="evidence" value="ECO:0007669"/>
    <property type="project" value="InterPro"/>
</dbReference>
<comment type="subcellular location">
    <subcellularLocation>
        <location evidence="1">Mitochondrion outer membrane</location>
    </subcellularLocation>
</comment>
<evidence type="ECO:0000256" key="4">
    <source>
        <dbReference type="ARBA" id="ARBA00022927"/>
    </source>
</evidence>
<keyword evidence="6" id="KW-0472">Membrane</keyword>
<evidence type="ECO:0000256" key="5">
    <source>
        <dbReference type="ARBA" id="ARBA00023128"/>
    </source>
</evidence>
<evidence type="ECO:0000313" key="9">
    <source>
        <dbReference type="EMBL" id="GAO19753.1"/>
    </source>
</evidence>
<name>A0A063BQ20_USTVR</name>
<sequence>MLDLYVWGPAFGLPSIDAECLATLTYLRHALPSSAWRLVPCSDPSVSPSNLLPALCHENAWVSGYGPIVEHVASSSLGRDLDEHLDAVQKADTVACRAFLLAHAAPLVDLSLYVSAANWSAVTRPAYSSLLPFPLTWTLPPLIRAEAVKRAEHLGLADLDTDFDPNGGLHLSAGGDALPETFRRHLPATAKKSSVREEMTPEQAAAIRLFSLADDCLSVLNALLSQGQRDGRDGSKRPPRFFDGASPSSLDCLAYGFLALMLVPPVPRSFLRDWIDAEAPRLAAFVDSMAPADLPCRPATATTVLGSTTRIADSILRNIPRLGEHYTNEMRLRKEAGLTGLDQRCLMIVTGVAIAGAAVGYGLQLYRRLQPFGLRTQIWTQSRGGSKLSEFGELGLILNSAMVGYQAERVVAPSDNGSASGRLVELDSELD</sequence>
<feature type="domain" description="Mitochondrial outer membrane transport complex Sam37/metaxin N-terminal" evidence="7">
    <location>
        <begin position="20"/>
        <end position="144"/>
    </location>
</feature>
<dbReference type="CDD" id="cd03078">
    <property type="entry name" value="GST_N_Metaxin1_like"/>
    <property type="match status" value="1"/>
</dbReference>
<reference evidence="12" key="2">
    <citation type="journal article" date="2016" name="Genome Announc.">
        <title>Genome sequence of Ustilaginoidea virens IPU010, a rice pathogenic fungus causing false smut.</title>
        <authorList>
            <person name="Kumagai T."/>
            <person name="Ishii T."/>
            <person name="Terai G."/>
            <person name="Umemura M."/>
            <person name="Machida M."/>
            <person name="Asai K."/>
        </authorList>
    </citation>
    <scope>NUCLEOTIDE SEQUENCE [LARGE SCALE GENOMIC DNA]</scope>
    <source>
        <strain evidence="12">IPU010</strain>
    </source>
</reference>
<dbReference type="InterPro" id="IPR033468">
    <property type="entry name" value="Metaxin_GST"/>
</dbReference>
<dbReference type="PANTHER" id="PTHR12289">
    <property type="entry name" value="METAXIN RELATED"/>
    <property type="match status" value="1"/>
</dbReference>
<evidence type="ECO:0000259" key="8">
    <source>
        <dbReference type="Pfam" id="PF17171"/>
    </source>
</evidence>
<dbReference type="GO" id="GO:0015031">
    <property type="term" value="P:protein transport"/>
    <property type="evidence" value="ECO:0007669"/>
    <property type="project" value="UniProtKB-KW"/>
</dbReference>
<evidence type="ECO:0000313" key="11">
    <source>
        <dbReference type="Proteomes" id="UP000027002"/>
    </source>
</evidence>
<evidence type="ECO:0000256" key="2">
    <source>
        <dbReference type="ARBA" id="ARBA00022448"/>
    </source>
</evidence>
<evidence type="ECO:0000313" key="12">
    <source>
        <dbReference type="Proteomes" id="UP000054053"/>
    </source>
</evidence>
<dbReference type="STRING" id="1159556.A0A063BQ20"/>
<dbReference type="AlphaFoldDB" id="A0A063BQ20"/>
<dbReference type="Proteomes" id="UP000054053">
    <property type="component" value="Unassembled WGS sequence"/>
</dbReference>
<dbReference type="GeneID" id="66063576"/>
<evidence type="ECO:0000256" key="3">
    <source>
        <dbReference type="ARBA" id="ARBA00022787"/>
    </source>
</evidence>
<keyword evidence="5" id="KW-0496">Mitochondrion</keyword>
<proteinExistence type="predicted"/>
<reference evidence="9" key="1">
    <citation type="journal article" date="2016" name="Genome Announc.">
        <title>Genome Sequence of Ustilaginoidea virens IPU010, a Rice Pathogenic Fungus Causing False Smut.</title>
        <authorList>
            <person name="Kumagai T."/>
            <person name="Ishii T."/>
            <person name="Terai G."/>
            <person name="Umemura M."/>
            <person name="Machida M."/>
            <person name="Asai K."/>
        </authorList>
    </citation>
    <scope>NUCLEOTIDE SEQUENCE [LARGE SCALE GENOMIC DNA]</scope>
    <source>
        <strain evidence="9">IPU010</strain>
    </source>
</reference>
<dbReference type="GO" id="GO:0007005">
    <property type="term" value="P:mitochondrion organization"/>
    <property type="evidence" value="ECO:0007669"/>
    <property type="project" value="TreeGrafter"/>
</dbReference>
<accession>A0A063BQ20</accession>
<dbReference type="InterPro" id="IPR019564">
    <property type="entry name" value="Sam37/metaxin_N"/>
</dbReference>
<organism evidence="9 12">
    <name type="scientific">Ustilaginoidea virens</name>
    <name type="common">Rice false smut fungus</name>
    <name type="synonym">Villosiclava virens</name>
    <dbReference type="NCBI Taxonomy" id="1159556"/>
    <lineage>
        <taxon>Eukaryota</taxon>
        <taxon>Fungi</taxon>
        <taxon>Dikarya</taxon>
        <taxon>Ascomycota</taxon>
        <taxon>Pezizomycotina</taxon>
        <taxon>Sordariomycetes</taxon>
        <taxon>Hypocreomycetidae</taxon>
        <taxon>Hypocreales</taxon>
        <taxon>Clavicipitaceae</taxon>
        <taxon>Ustilaginoidea</taxon>
    </lineage>
</organism>
<dbReference type="EMBL" id="BBTG02000014">
    <property type="protein sequence ID" value="GAO19753.1"/>
    <property type="molecule type" value="Genomic_DNA"/>
</dbReference>
<keyword evidence="4" id="KW-0653">Protein transport</keyword>
<evidence type="ECO:0000256" key="1">
    <source>
        <dbReference type="ARBA" id="ARBA00004294"/>
    </source>
</evidence>
<feature type="domain" description="Metaxin glutathione S-transferase" evidence="8">
    <location>
        <begin position="241"/>
        <end position="289"/>
    </location>
</feature>
<dbReference type="PANTHER" id="PTHR12289:SF41">
    <property type="entry name" value="FAILED AXON CONNECTIONS-RELATED"/>
    <property type="match status" value="1"/>
</dbReference>
<protein>
    <submittedName>
        <fullName evidence="9">Uncharacterized protein</fullName>
    </submittedName>
</protein>
<dbReference type="OrthoDB" id="5835136at2759"/>
<evidence type="ECO:0000313" key="10">
    <source>
        <dbReference type="EMBL" id="QUC18557.1"/>
    </source>
</evidence>
<dbReference type="KEGG" id="uvi:66063576"/>
<keyword evidence="2" id="KW-0813">Transport</keyword>
<dbReference type="Pfam" id="PF17171">
    <property type="entry name" value="GST_C_6"/>
    <property type="match status" value="1"/>
</dbReference>
<dbReference type="EMBL" id="CP072754">
    <property type="protein sequence ID" value="QUC18557.1"/>
    <property type="molecule type" value="Genomic_DNA"/>
</dbReference>
<dbReference type="Proteomes" id="UP000027002">
    <property type="component" value="Chromosome 2"/>
</dbReference>
<evidence type="ECO:0000259" key="7">
    <source>
        <dbReference type="Pfam" id="PF10568"/>
    </source>
</evidence>
<dbReference type="InterPro" id="IPR050931">
    <property type="entry name" value="Mito_Protein_Transport_Metaxin"/>
</dbReference>
<dbReference type="HOGENOM" id="CLU_032751_0_0_1"/>
<gene>
    <name evidence="10" type="ORF">UV8b_02798</name>
    <name evidence="9" type="ORF">UVI_02030510</name>
</gene>
<evidence type="ECO:0000256" key="6">
    <source>
        <dbReference type="ARBA" id="ARBA00023136"/>
    </source>
</evidence>
<dbReference type="Pfam" id="PF10568">
    <property type="entry name" value="Tom37"/>
    <property type="match status" value="1"/>
</dbReference>